<dbReference type="InterPro" id="IPR011009">
    <property type="entry name" value="Kinase-like_dom_sf"/>
</dbReference>
<keyword evidence="7" id="KW-0418">Kinase</keyword>
<evidence type="ECO:0000256" key="5">
    <source>
        <dbReference type="ARBA" id="ARBA00022729"/>
    </source>
</evidence>
<evidence type="ECO:0000259" key="12">
    <source>
        <dbReference type="PROSITE" id="PS50011"/>
    </source>
</evidence>
<dbReference type="SUPFAM" id="SSF56112">
    <property type="entry name" value="Protein kinase-like (PK-like)"/>
    <property type="match status" value="1"/>
</dbReference>
<name>A0A9K3I7M9_HELAN</name>
<dbReference type="GO" id="GO:0005886">
    <property type="term" value="C:plasma membrane"/>
    <property type="evidence" value="ECO:0000318"/>
    <property type="project" value="GO_Central"/>
</dbReference>
<gene>
    <name evidence="13" type="ORF">HanXRQr2_Chr09g0396941</name>
</gene>
<dbReference type="InterPro" id="IPR045272">
    <property type="entry name" value="ANXUR1/2-like"/>
</dbReference>
<dbReference type="SMART" id="SM00220">
    <property type="entry name" value="S_TKc"/>
    <property type="match status" value="1"/>
</dbReference>
<dbReference type="PROSITE" id="PS00108">
    <property type="entry name" value="PROTEIN_KINASE_ST"/>
    <property type="match status" value="1"/>
</dbReference>
<evidence type="ECO:0000313" key="13">
    <source>
        <dbReference type="EMBL" id="KAF5791627.1"/>
    </source>
</evidence>
<organism evidence="13 14">
    <name type="scientific">Helianthus annuus</name>
    <name type="common">Common sunflower</name>
    <dbReference type="NCBI Taxonomy" id="4232"/>
    <lineage>
        <taxon>Eukaryota</taxon>
        <taxon>Viridiplantae</taxon>
        <taxon>Streptophyta</taxon>
        <taxon>Embryophyta</taxon>
        <taxon>Tracheophyta</taxon>
        <taxon>Spermatophyta</taxon>
        <taxon>Magnoliopsida</taxon>
        <taxon>eudicotyledons</taxon>
        <taxon>Gunneridae</taxon>
        <taxon>Pentapetalae</taxon>
        <taxon>asterids</taxon>
        <taxon>campanulids</taxon>
        <taxon>Asterales</taxon>
        <taxon>Asteraceae</taxon>
        <taxon>Asteroideae</taxon>
        <taxon>Heliantheae alliance</taxon>
        <taxon>Heliantheae</taxon>
        <taxon>Helianthus</taxon>
    </lineage>
</organism>
<keyword evidence="3 13" id="KW-0808">Transferase</keyword>
<dbReference type="GO" id="GO:0005524">
    <property type="term" value="F:ATP binding"/>
    <property type="evidence" value="ECO:0007669"/>
    <property type="project" value="UniProtKB-KW"/>
</dbReference>
<keyword evidence="2" id="KW-0723">Serine/threonine-protein kinase</keyword>
<reference evidence="13" key="2">
    <citation type="submission" date="2020-06" db="EMBL/GenBank/DDBJ databases">
        <title>Helianthus annuus Genome sequencing and assembly Release 2.</title>
        <authorList>
            <person name="Gouzy J."/>
            <person name="Langlade N."/>
            <person name="Munos S."/>
        </authorList>
    </citation>
    <scope>NUCLEOTIDE SEQUENCE</scope>
    <source>
        <tissue evidence="13">Leaves</tissue>
    </source>
</reference>
<evidence type="ECO:0000256" key="9">
    <source>
        <dbReference type="ARBA" id="ARBA00022989"/>
    </source>
</evidence>
<dbReference type="GO" id="GO:0004674">
    <property type="term" value="F:protein serine/threonine kinase activity"/>
    <property type="evidence" value="ECO:0007669"/>
    <property type="project" value="UniProtKB-KW"/>
</dbReference>
<dbReference type="GO" id="GO:0004672">
    <property type="term" value="F:protein kinase activity"/>
    <property type="evidence" value="ECO:0000318"/>
    <property type="project" value="GO_Central"/>
</dbReference>
<dbReference type="Gene3D" id="3.30.200.20">
    <property type="entry name" value="Phosphorylase Kinase, domain 1"/>
    <property type="match status" value="1"/>
</dbReference>
<accession>A0A9K3I7M9</accession>
<evidence type="ECO:0000313" key="14">
    <source>
        <dbReference type="Proteomes" id="UP000215914"/>
    </source>
</evidence>
<dbReference type="PROSITE" id="PS50011">
    <property type="entry name" value="PROTEIN_KINASE_DOM"/>
    <property type="match status" value="1"/>
</dbReference>
<dbReference type="AlphaFoldDB" id="A0A9K3I7M9"/>
<keyword evidence="5" id="KW-0732">Signal</keyword>
<keyword evidence="14" id="KW-1185">Reference proteome</keyword>
<keyword evidence="4" id="KW-0812">Transmembrane</keyword>
<keyword evidence="9" id="KW-1133">Transmembrane helix</keyword>
<dbReference type="PANTHER" id="PTHR27003:SF398">
    <property type="entry name" value="PROTEIN KINASE DOMAIN-CONTAINING PROTEIN"/>
    <property type="match status" value="1"/>
</dbReference>
<keyword evidence="11" id="KW-0325">Glycoprotein</keyword>
<sequence>MTEIMVLSKIRHQHLVSLIGYCDEKSEMILVYEYMEKGTLQEHLYNTNKDGEKLSWSKRLEICISASQGLHYLHTGSDAVIIHRDVKSTNILLNENNIAKVADFGISQFDNLEESEMNIKGSIGYLDPEYISCLKLTQKSDVYSFGVVLLEVLCARPALDNKLPQKEVNLAEWAIKQIENGMVEKIIDPYLVDKVNPISLKKYLETVEKCLKNTGDERPSMLDVLWDLIYALKLQQMVENKEPNEDSIMNTSLEWSTLITNHLPSKSDDDVYDVNDNSVSTYPSESQVFSKLKIDEAR</sequence>
<evidence type="ECO:0000256" key="1">
    <source>
        <dbReference type="ARBA" id="ARBA00004479"/>
    </source>
</evidence>
<dbReference type="Gramene" id="mRNA:HanXRQr2_Chr09g0396941">
    <property type="protein sequence ID" value="CDS:HanXRQr2_Chr09g0396941.1"/>
    <property type="gene ID" value="HanXRQr2_Chr09g0396941"/>
</dbReference>
<comment type="caution">
    <text evidence="13">The sequence shown here is derived from an EMBL/GenBank/DDBJ whole genome shotgun (WGS) entry which is preliminary data.</text>
</comment>
<dbReference type="Proteomes" id="UP000215914">
    <property type="component" value="Unassembled WGS sequence"/>
</dbReference>
<keyword evidence="8" id="KW-0067">ATP-binding</keyword>
<dbReference type="InterPro" id="IPR008271">
    <property type="entry name" value="Ser/Thr_kinase_AS"/>
</dbReference>
<dbReference type="Pfam" id="PF07714">
    <property type="entry name" value="PK_Tyr_Ser-Thr"/>
    <property type="match status" value="1"/>
</dbReference>
<evidence type="ECO:0000256" key="2">
    <source>
        <dbReference type="ARBA" id="ARBA00022527"/>
    </source>
</evidence>
<protein>
    <recommendedName>
        <fullName evidence="12">Protein kinase domain-containing protein</fullName>
    </recommendedName>
</protein>
<dbReference type="GO" id="GO:0004714">
    <property type="term" value="F:transmembrane receptor protein tyrosine kinase activity"/>
    <property type="evidence" value="ECO:0007669"/>
    <property type="project" value="InterPro"/>
</dbReference>
<evidence type="ECO:0000256" key="7">
    <source>
        <dbReference type="ARBA" id="ARBA00022777"/>
    </source>
</evidence>
<proteinExistence type="predicted"/>
<dbReference type="PANTHER" id="PTHR27003">
    <property type="entry name" value="OS07G0166700 PROTEIN"/>
    <property type="match status" value="1"/>
</dbReference>
<keyword evidence="10" id="KW-0472">Membrane</keyword>
<evidence type="ECO:0000256" key="8">
    <source>
        <dbReference type="ARBA" id="ARBA00022840"/>
    </source>
</evidence>
<evidence type="ECO:0000256" key="10">
    <source>
        <dbReference type="ARBA" id="ARBA00023136"/>
    </source>
</evidence>
<dbReference type="Gene3D" id="1.10.510.10">
    <property type="entry name" value="Transferase(Phosphotransferase) domain 1"/>
    <property type="match status" value="1"/>
</dbReference>
<evidence type="ECO:0000256" key="11">
    <source>
        <dbReference type="ARBA" id="ARBA00023180"/>
    </source>
</evidence>
<dbReference type="InterPro" id="IPR000719">
    <property type="entry name" value="Prot_kinase_dom"/>
</dbReference>
<dbReference type="EMBL" id="MNCJ02000324">
    <property type="protein sequence ID" value="KAF5791627.1"/>
    <property type="molecule type" value="Genomic_DNA"/>
</dbReference>
<feature type="domain" description="Protein kinase" evidence="12">
    <location>
        <begin position="1"/>
        <end position="230"/>
    </location>
</feature>
<evidence type="ECO:0000256" key="4">
    <source>
        <dbReference type="ARBA" id="ARBA00022692"/>
    </source>
</evidence>
<comment type="subcellular location">
    <subcellularLocation>
        <location evidence="1">Membrane</location>
        <topology evidence="1">Single-pass type I membrane protein</topology>
    </subcellularLocation>
</comment>
<dbReference type="InterPro" id="IPR001245">
    <property type="entry name" value="Ser-Thr/Tyr_kinase_cat_dom"/>
</dbReference>
<evidence type="ECO:0000256" key="6">
    <source>
        <dbReference type="ARBA" id="ARBA00022741"/>
    </source>
</evidence>
<dbReference type="FunFam" id="1.10.510.10:FF:000252">
    <property type="entry name" value="Receptor-like protein kinase FERONIA"/>
    <property type="match status" value="1"/>
</dbReference>
<keyword evidence="6" id="KW-0547">Nucleotide-binding</keyword>
<reference evidence="13" key="1">
    <citation type="journal article" date="2017" name="Nature">
        <title>The sunflower genome provides insights into oil metabolism, flowering and Asterid evolution.</title>
        <authorList>
            <person name="Badouin H."/>
            <person name="Gouzy J."/>
            <person name="Grassa C.J."/>
            <person name="Murat F."/>
            <person name="Staton S.E."/>
            <person name="Cottret L."/>
            <person name="Lelandais-Briere C."/>
            <person name="Owens G.L."/>
            <person name="Carrere S."/>
            <person name="Mayjonade B."/>
            <person name="Legrand L."/>
            <person name="Gill N."/>
            <person name="Kane N.C."/>
            <person name="Bowers J.E."/>
            <person name="Hubner S."/>
            <person name="Bellec A."/>
            <person name="Berard A."/>
            <person name="Berges H."/>
            <person name="Blanchet N."/>
            <person name="Boniface M.C."/>
            <person name="Brunel D."/>
            <person name="Catrice O."/>
            <person name="Chaidir N."/>
            <person name="Claudel C."/>
            <person name="Donnadieu C."/>
            <person name="Faraut T."/>
            <person name="Fievet G."/>
            <person name="Helmstetter N."/>
            <person name="King M."/>
            <person name="Knapp S.J."/>
            <person name="Lai Z."/>
            <person name="Le Paslier M.C."/>
            <person name="Lippi Y."/>
            <person name="Lorenzon L."/>
            <person name="Mandel J.R."/>
            <person name="Marage G."/>
            <person name="Marchand G."/>
            <person name="Marquand E."/>
            <person name="Bret-Mestries E."/>
            <person name="Morien E."/>
            <person name="Nambeesan S."/>
            <person name="Nguyen T."/>
            <person name="Pegot-Espagnet P."/>
            <person name="Pouilly N."/>
            <person name="Raftis F."/>
            <person name="Sallet E."/>
            <person name="Schiex T."/>
            <person name="Thomas J."/>
            <person name="Vandecasteele C."/>
            <person name="Vares D."/>
            <person name="Vear F."/>
            <person name="Vautrin S."/>
            <person name="Crespi M."/>
            <person name="Mangin B."/>
            <person name="Burke J.M."/>
            <person name="Salse J."/>
            <person name="Munos S."/>
            <person name="Vincourt P."/>
            <person name="Rieseberg L.H."/>
            <person name="Langlade N.B."/>
        </authorList>
    </citation>
    <scope>NUCLEOTIDE SEQUENCE</scope>
    <source>
        <tissue evidence="13">Leaves</tissue>
    </source>
</reference>
<evidence type="ECO:0000256" key="3">
    <source>
        <dbReference type="ARBA" id="ARBA00022679"/>
    </source>
</evidence>